<organism evidence="1">
    <name type="scientific">viral metagenome</name>
    <dbReference type="NCBI Taxonomy" id="1070528"/>
    <lineage>
        <taxon>unclassified sequences</taxon>
        <taxon>metagenomes</taxon>
        <taxon>organismal metagenomes</taxon>
    </lineage>
</organism>
<sequence>MAEAEGLKKFLKKRGFDAEVEKLSDDRTYVIKLHSKTVEEVGVLLAQIEEPGRFIVSIPLSDITNLLVEESGLPERMSLLEETVGRIEPKKPWWKKW</sequence>
<reference evidence="1" key="1">
    <citation type="submission" date="2020-03" db="EMBL/GenBank/DDBJ databases">
        <title>The deep terrestrial virosphere.</title>
        <authorList>
            <person name="Holmfeldt K."/>
            <person name="Nilsson E."/>
            <person name="Simone D."/>
            <person name="Lopez-Fernandez M."/>
            <person name="Wu X."/>
            <person name="de Brujin I."/>
            <person name="Lundin D."/>
            <person name="Andersson A."/>
            <person name="Bertilsson S."/>
            <person name="Dopson M."/>
        </authorList>
    </citation>
    <scope>NUCLEOTIDE SEQUENCE</scope>
    <source>
        <strain evidence="2">MM415A00456</strain>
        <strain evidence="1">MM415B01580</strain>
    </source>
</reference>
<proteinExistence type="predicted"/>
<accession>A0A6M3IKL6</accession>
<protein>
    <submittedName>
        <fullName evidence="1">Uncharacterized protein</fullName>
    </submittedName>
</protein>
<evidence type="ECO:0000313" key="1">
    <source>
        <dbReference type="EMBL" id="QJA57688.1"/>
    </source>
</evidence>
<name>A0A6M3IKL6_9ZZZZ</name>
<evidence type="ECO:0000313" key="2">
    <source>
        <dbReference type="EMBL" id="QJA81994.1"/>
    </source>
</evidence>
<dbReference type="AlphaFoldDB" id="A0A6M3IKL6"/>
<gene>
    <name evidence="2" type="ORF">MM415A00456_0025</name>
    <name evidence="1" type="ORF">MM415B01580_0009</name>
</gene>
<dbReference type="EMBL" id="MT141287">
    <property type="protein sequence ID" value="QJA57688.1"/>
    <property type="molecule type" value="Genomic_DNA"/>
</dbReference>
<dbReference type="EMBL" id="MT142476">
    <property type="protein sequence ID" value="QJA81994.1"/>
    <property type="molecule type" value="Genomic_DNA"/>
</dbReference>